<gene>
    <name evidence="6" type="primary">SMG7_2</name>
    <name evidence="6" type="ORF">AMECASPLE_026333</name>
</gene>
<dbReference type="InterPro" id="IPR045153">
    <property type="entry name" value="Est1/Ebs1-like"/>
</dbReference>
<protein>
    <submittedName>
        <fullName evidence="6">Protein smg7</fullName>
    </submittedName>
</protein>
<feature type="coiled-coil region" evidence="2">
    <location>
        <begin position="323"/>
        <end position="354"/>
    </location>
</feature>
<dbReference type="Gene3D" id="1.25.40.10">
    <property type="entry name" value="Tetratricopeptide repeat domain"/>
    <property type="match status" value="1"/>
</dbReference>
<dbReference type="InterPro" id="IPR019458">
    <property type="entry name" value="Est1-like_N"/>
</dbReference>
<accession>A0ABV0YH71</accession>
<feature type="compositionally biased region" description="Basic residues" evidence="3">
    <location>
        <begin position="416"/>
        <end position="436"/>
    </location>
</feature>
<dbReference type="Proteomes" id="UP001469553">
    <property type="component" value="Unassembled WGS sequence"/>
</dbReference>
<dbReference type="Pfam" id="PF10373">
    <property type="entry name" value="EST1_DNA_bind"/>
    <property type="match status" value="1"/>
</dbReference>
<reference evidence="6 7" key="1">
    <citation type="submission" date="2021-06" db="EMBL/GenBank/DDBJ databases">
        <authorList>
            <person name="Palmer J.M."/>
        </authorList>
    </citation>
    <scope>NUCLEOTIDE SEQUENCE [LARGE SCALE GENOMIC DNA]</scope>
    <source>
        <strain evidence="6 7">AS_MEX2019</strain>
        <tissue evidence="6">Muscle</tissue>
    </source>
</reference>
<dbReference type="SUPFAM" id="SSF48452">
    <property type="entry name" value="TPR-like"/>
    <property type="match status" value="1"/>
</dbReference>
<evidence type="ECO:0000259" key="4">
    <source>
        <dbReference type="Pfam" id="PF10373"/>
    </source>
</evidence>
<dbReference type="EMBL" id="JAHRIP010030892">
    <property type="protein sequence ID" value="MEQ2292775.1"/>
    <property type="molecule type" value="Genomic_DNA"/>
</dbReference>
<evidence type="ECO:0000256" key="1">
    <source>
        <dbReference type="ARBA" id="ARBA00023161"/>
    </source>
</evidence>
<dbReference type="InterPro" id="IPR011990">
    <property type="entry name" value="TPR-like_helical_dom_sf"/>
</dbReference>
<dbReference type="Pfam" id="PF10374">
    <property type="entry name" value="EST1"/>
    <property type="match status" value="1"/>
</dbReference>
<evidence type="ECO:0000313" key="6">
    <source>
        <dbReference type="EMBL" id="MEQ2292775.1"/>
    </source>
</evidence>
<evidence type="ECO:0000256" key="2">
    <source>
        <dbReference type="SAM" id="Coils"/>
    </source>
</evidence>
<feature type="domain" description="DNA/RNA-binding" evidence="4">
    <location>
        <begin position="232"/>
        <end position="404"/>
    </location>
</feature>
<feature type="region of interest" description="Disordered" evidence="3">
    <location>
        <begin position="411"/>
        <end position="441"/>
    </location>
</feature>
<name>A0ABV0YH71_9TELE</name>
<keyword evidence="2" id="KW-0175">Coiled coil</keyword>
<proteinExistence type="predicted"/>
<feature type="domain" description="Telomerase activating protein Est1-like N-terminal" evidence="5">
    <location>
        <begin position="116"/>
        <end position="229"/>
    </location>
</feature>
<evidence type="ECO:0000313" key="7">
    <source>
        <dbReference type="Proteomes" id="UP001469553"/>
    </source>
</evidence>
<keyword evidence="7" id="KW-1185">Reference proteome</keyword>
<dbReference type="InterPro" id="IPR018834">
    <property type="entry name" value="DNA/RNA-bd_Est1-type"/>
</dbReference>
<dbReference type="PANTHER" id="PTHR15696">
    <property type="entry name" value="SMG-7 SUPPRESSOR WITH MORPHOLOGICAL EFFECT ON GENITALIA PROTEIN 7"/>
    <property type="match status" value="1"/>
</dbReference>
<dbReference type="PANTHER" id="PTHR15696:SF5">
    <property type="entry name" value="NONSENSE-MEDIATED MRNA DECAY FACTOR SMG7"/>
    <property type="match status" value="1"/>
</dbReference>
<keyword evidence="1" id="KW-0866">Nonsense-mediated mRNA decay</keyword>
<organism evidence="6 7">
    <name type="scientific">Ameca splendens</name>
    <dbReference type="NCBI Taxonomy" id="208324"/>
    <lineage>
        <taxon>Eukaryota</taxon>
        <taxon>Metazoa</taxon>
        <taxon>Chordata</taxon>
        <taxon>Craniata</taxon>
        <taxon>Vertebrata</taxon>
        <taxon>Euteleostomi</taxon>
        <taxon>Actinopterygii</taxon>
        <taxon>Neopterygii</taxon>
        <taxon>Teleostei</taxon>
        <taxon>Neoteleostei</taxon>
        <taxon>Acanthomorphata</taxon>
        <taxon>Ovalentaria</taxon>
        <taxon>Atherinomorphae</taxon>
        <taxon>Cyprinodontiformes</taxon>
        <taxon>Goodeidae</taxon>
        <taxon>Ameca</taxon>
    </lineage>
</organism>
<comment type="caution">
    <text evidence="6">The sequence shown here is derived from an EMBL/GenBank/DDBJ whole genome shotgun (WGS) entry which is preliminary data.</text>
</comment>
<evidence type="ECO:0000259" key="5">
    <source>
        <dbReference type="Pfam" id="PF10374"/>
    </source>
</evidence>
<sequence>MVNKIMIFRFPAPFTLCPPGSPPLLHPRTRGPLRVTQEHYGAWRSASFGTTRSVKDRCLPGRMNLCAQYLRQAEALKADMTDSKLGATEVWTSRQALQDLYQKMLVTDLEYALDKKVEQDLWNHAFKNQITTLQSQAKNRANPNRSEVQANLSLFLEAASGFYTQLLQELCTVFNVDLPCRVKSSQLGIISNKQSSGSAIVTPQPSSCSYICQHCLVHLGDIARYRNQTSQAESYYRHAAQLVPSNGQPYNQLAILASSKGDHLTTIFYYCRSIAVKFPFPAASTNLQKALSKALESRDEVKTKWSVSDFIKAFIKFHGHVYLSKSLDKLDALREKLEEQFQRLILQKAFSSQQLVHITVINLFELHHLRDLTADSNEPSCSDEQQISWFQLLGLFILSTALDLVDLGDPAETRERRGRKSPLRRKAGSRSPRHRTRTEETELIQVQVEHLPATPKRISLDSVSLTSPLDKWDKVNLDLEDGGRPRRQCENRCTSHHSSSELLW</sequence>
<evidence type="ECO:0000256" key="3">
    <source>
        <dbReference type="SAM" id="MobiDB-lite"/>
    </source>
</evidence>